<reference evidence="1 2" key="1">
    <citation type="journal article" date="2013" name="Nat. Genet.">
        <title>The genome of the hydatid tapeworm Echinococcus granulosus.</title>
        <authorList>
            <person name="Zheng H."/>
            <person name="Zhang W."/>
            <person name="Zhang L."/>
            <person name="Zhang Z."/>
            <person name="Li J."/>
            <person name="Lu G."/>
            <person name="Zhu Y."/>
            <person name="Wang Y."/>
            <person name="Huang Y."/>
            <person name="Liu J."/>
            <person name="Kang H."/>
            <person name="Chen J."/>
            <person name="Wang L."/>
            <person name="Chen A."/>
            <person name="Yu S."/>
            <person name="Gao Z."/>
            <person name="Jin L."/>
            <person name="Gu W."/>
            <person name="Wang Z."/>
            <person name="Zhao L."/>
            <person name="Shi B."/>
            <person name="Wen H."/>
            <person name="Lin R."/>
            <person name="Jones M.K."/>
            <person name="Brejova B."/>
            <person name="Vinar T."/>
            <person name="Zhao G."/>
            <person name="McManus D.P."/>
            <person name="Chen Z."/>
            <person name="Zhou Y."/>
            <person name="Wang S."/>
        </authorList>
    </citation>
    <scope>NUCLEOTIDE SEQUENCE [LARGE SCALE GENOMIC DNA]</scope>
</reference>
<dbReference type="GeneID" id="36336693"/>
<dbReference type="KEGG" id="egl:EGR_00978"/>
<dbReference type="AlphaFoldDB" id="W6VC58"/>
<evidence type="ECO:0000313" key="1">
    <source>
        <dbReference type="EMBL" id="EUB64434.1"/>
    </source>
</evidence>
<proteinExistence type="predicted"/>
<evidence type="ECO:0000313" key="2">
    <source>
        <dbReference type="Proteomes" id="UP000019149"/>
    </source>
</evidence>
<dbReference type="Proteomes" id="UP000019149">
    <property type="component" value="Unassembled WGS sequence"/>
</dbReference>
<dbReference type="RefSeq" id="XP_024355630.1">
    <property type="nucleotide sequence ID" value="XM_024490227.1"/>
</dbReference>
<gene>
    <name evidence="1" type="ORF">EGR_00978</name>
</gene>
<dbReference type="EMBL" id="APAU02000003">
    <property type="protein sequence ID" value="EUB64434.1"/>
    <property type="molecule type" value="Genomic_DNA"/>
</dbReference>
<name>W6VC58_ECHGR</name>
<accession>W6VC58</accession>
<keyword evidence="2" id="KW-1185">Reference proteome</keyword>
<protein>
    <submittedName>
        <fullName evidence="1">Uncharacterized protein</fullName>
    </submittedName>
</protein>
<sequence>MTTHTLCTNLYLSGCSRNISVKQLTYSSFFKPKNFIPVCYLIFKLRLKILAFELVLADSPGKKFHLFYGTNVTSHSNKNRLTKNTRETQSDYADNLWFVYGRGASINWDSLVSGKRWPLVTHIKSTSRGILDGNQCKKKQIFSQSHTLKYYLKNENNLIRLAKEHFYCFKVIIFCSKFHLE</sequence>
<organism evidence="1 2">
    <name type="scientific">Echinococcus granulosus</name>
    <name type="common">Hydatid tapeworm</name>
    <dbReference type="NCBI Taxonomy" id="6210"/>
    <lineage>
        <taxon>Eukaryota</taxon>
        <taxon>Metazoa</taxon>
        <taxon>Spiralia</taxon>
        <taxon>Lophotrochozoa</taxon>
        <taxon>Platyhelminthes</taxon>
        <taxon>Cestoda</taxon>
        <taxon>Eucestoda</taxon>
        <taxon>Cyclophyllidea</taxon>
        <taxon>Taeniidae</taxon>
        <taxon>Echinococcus</taxon>
        <taxon>Echinococcus granulosus group</taxon>
    </lineage>
</organism>
<comment type="caution">
    <text evidence="1">The sequence shown here is derived from an EMBL/GenBank/DDBJ whole genome shotgun (WGS) entry which is preliminary data.</text>
</comment>
<dbReference type="CTD" id="36336693"/>